<protein>
    <submittedName>
        <fullName evidence="4">NirD/YgiW/YdeI family stress tolerance protein</fullName>
    </submittedName>
</protein>
<dbReference type="Proteomes" id="UP000302163">
    <property type="component" value="Chromosome"/>
</dbReference>
<evidence type="ECO:0000256" key="2">
    <source>
        <dbReference type="SAM" id="MobiDB-lite"/>
    </source>
</evidence>
<feature type="signal peptide" evidence="3">
    <location>
        <begin position="1"/>
        <end position="21"/>
    </location>
</feature>
<feature type="region of interest" description="Disordered" evidence="2">
    <location>
        <begin position="23"/>
        <end position="43"/>
    </location>
</feature>
<dbReference type="PANTHER" id="PTHR36571">
    <property type="entry name" value="PROTEIN YGIW"/>
    <property type="match status" value="1"/>
</dbReference>
<dbReference type="NCBIfam" id="NF033674">
    <property type="entry name" value="stress_OB_fold"/>
    <property type="match status" value="1"/>
</dbReference>
<reference evidence="4 5" key="1">
    <citation type="submission" date="2019-05" db="EMBL/GenBank/DDBJ databases">
        <title>Complete genome sequence of Izhakiella calystegiae KSNA2, an endophyte isolated from beach morning glory (Calystegia soldanella).</title>
        <authorList>
            <person name="Jiang L."/>
            <person name="Jeong J.C."/>
            <person name="Kim C.Y."/>
            <person name="Kim D.H."/>
            <person name="Kim S.W."/>
            <person name="Lee j."/>
        </authorList>
    </citation>
    <scope>NUCLEOTIDE SEQUENCE [LARGE SCALE GENOMIC DNA]</scope>
    <source>
        <strain evidence="4 5">KSNA2</strain>
    </source>
</reference>
<feature type="chain" id="PRO_5020695957" evidence="3">
    <location>
        <begin position="22"/>
        <end position="125"/>
    </location>
</feature>
<dbReference type="OrthoDB" id="6413427at2"/>
<dbReference type="EMBL" id="CP040428">
    <property type="protein sequence ID" value="QCT18919.1"/>
    <property type="molecule type" value="Genomic_DNA"/>
</dbReference>
<dbReference type="InterPro" id="IPR036700">
    <property type="entry name" value="BOBF_sf"/>
</dbReference>
<evidence type="ECO:0000313" key="5">
    <source>
        <dbReference type="Proteomes" id="UP000302163"/>
    </source>
</evidence>
<dbReference type="Pfam" id="PF04076">
    <property type="entry name" value="BOF"/>
    <property type="match status" value="1"/>
</dbReference>
<accession>A0A4P8YEE3</accession>
<dbReference type="SUPFAM" id="SSF101756">
    <property type="entry name" value="Hypothetical protein YgiW"/>
    <property type="match status" value="1"/>
</dbReference>
<proteinExistence type="predicted"/>
<dbReference type="InterPro" id="IPR005220">
    <property type="entry name" value="CarO-like"/>
</dbReference>
<name>A0A4P8YEE3_9ENTR</name>
<dbReference type="PANTHER" id="PTHR36571:SF2">
    <property type="entry name" value="PERIPLASMIC PROTEIN"/>
    <property type="match status" value="1"/>
</dbReference>
<dbReference type="RefSeq" id="WP_138094773.1">
    <property type="nucleotide sequence ID" value="NZ_CP040428.1"/>
</dbReference>
<evidence type="ECO:0000256" key="1">
    <source>
        <dbReference type="ARBA" id="ARBA00022729"/>
    </source>
</evidence>
<dbReference type="AlphaFoldDB" id="A0A4P8YEE3"/>
<organism evidence="4 5">
    <name type="scientific">Jejubacter calystegiae</name>
    <dbReference type="NCBI Taxonomy" id="2579935"/>
    <lineage>
        <taxon>Bacteria</taxon>
        <taxon>Pseudomonadati</taxon>
        <taxon>Pseudomonadota</taxon>
        <taxon>Gammaproteobacteria</taxon>
        <taxon>Enterobacterales</taxon>
        <taxon>Enterobacteriaceae</taxon>
        <taxon>Jejubacter</taxon>
    </lineage>
</organism>
<dbReference type="Gene3D" id="2.40.50.200">
    <property type="entry name" value="Bacterial OB-fold"/>
    <property type="match status" value="1"/>
</dbReference>
<keyword evidence="5" id="KW-1185">Reference proteome</keyword>
<dbReference type="KEGG" id="izh:FEM41_04260"/>
<gene>
    <name evidence="4" type="ORF">FEM41_04260</name>
</gene>
<keyword evidence="1 3" id="KW-0732">Signal</keyword>
<evidence type="ECO:0000313" key="4">
    <source>
        <dbReference type="EMBL" id="QCT18919.1"/>
    </source>
</evidence>
<evidence type="ECO:0000256" key="3">
    <source>
        <dbReference type="SAM" id="SignalP"/>
    </source>
</evidence>
<sequence>MNKRILIAAPVALFWSIAAPGAPTPHQLSDNAPQAAAEQEAHRTTIARAKQMEDGASVKIQGVLEQKLGEDIYRLRDDSGTLNAVIPGTVLGDASIAATDQVIVTGALDKKQEPFRLRVSYLEKP</sequence>